<dbReference type="Gene3D" id="1.10.510.10">
    <property type="entry name" value="Transferase(Phosphotransferase) domain 1"/>
    <property type="match status" value="1"/>
</dbReference>
<keyword evidence="12" id="KW-1185">Reference proteome</keyword>
<dbReference type="PANTHER" id="PTHR13954">
    <property type="entry name" value="IRE1-RELATED"/>
    <property type="match status" value="1"/>
</dbReference>
<dbReference type="OrthoDB" id="4062651at2759"/>
<dbReference type="PROSITE" id="PS50011">
    <property type="entry name" value="PROTEIN_KINASE_DOM"/>
    <property type="match status" value="1"/>
</dbReference>
<dbReference type="SUPFAM" id="SSF56112">
    <property type="entry name" value="Protein kinase-like (PK-like)"/>
    <property type="match status" value="1"/>
</dbReference>
<comment type="catalytic activity">
    <reaction evidence="9">
        <text>L-seryl-[protein] + ATP = O-phospho-L-seryl-[protein] + ADP + H(+)</text>
        <dbReference type="Rhea" id="RHEA:17989"/>
        <dbReference type="Rhea" id="RHEA-COMP:9863"/>
        <dbReference type="Rhea" id="RHEA-COMP:11604"/>
        <dbReference type="ChEBI" id="CHEBI:15378"/>
        <dbReference type="ChEBI" id="CHEBI:29999"/>
        <dbReference type="ChEBI" id="CHEBI:30616"/>
        <dbReference type="ChEBI" id="CHEBI:83421"/>
        <dbReference type="ChEBI" id="CHEBI:456216"/>
        <dbReference type="EC" id="2.7.11.1"/>
    </reaction>
</comment>
<evidence type="ECO:0000256" key="5">
    <source>
        <dbReference type="ARBA" id="ARBA00019973"/>
    </source>
</evidence>
<dbReference type="GO" id="GO:0051082">
    <property type="term" value="F:unfolded protein binding"/>
    <property type="evidence" value="ECO:0007669"/>
    <property type="project" value="TreeGrafter"/>
</dbReference>
<dbReference type="InterPro" id="IPR011009">
    <property type="entry name" value="Kinase-like_dom_sf"/>
</dbReference>
<proteinExistence type="predicted"/>
<keyword evidence="11" id="KW-0418">Kinase</keyword>
<evidence type="ECO:0000313" key="11">
    <source>
        <dbReference type="EMBL" id="ORY56654.1"/>
    </source>
</evidence>
<evidence type="ECO:0000256" key="8">
    <source>
        <dbReference type="ARBA" id="ARBA00047899"/>
    </source>
</evidence>
<dbReference type="GO" id="GO:0004521">
    <property type="term" value="F:RNA endonuclease activity"/>
    <property type="evidence" value="ECO:0007669"/>
    <property type="project" value="InterPro"/>
</dbReference>
<evidence type="ECO:0000256" key="6">
    <source>
        <dbReference type="ARBA" id="ARBA00030980"/>
    </source>
</evidence>
<dbReference type="GO" id="GO:0005524">
    <property type="term" value="F:ATP binding"/>
    <property type="evidence" value="ECO:0007669"/>
    <property type="project" value="InterPro"/>
</dbReference>
<accession>A0A1Y2DBY6</accession>
<sequence length="222" mass="25217">MDIVEKNESFHRTGDKIQFDPVTAIIRKTEVLYLAKWKNRRGPEVRKDWMVASTTYNHCYTCEVIRNHPHPNVASYYGCRDTRGRVSGLCFKRYTSTLSEKVSPHHLNKTAFLSSNRLLVNQAVELLLASIRNGIRHLHALGLVHNDITPSNIMLDDDGTAVIIDFDSCRQVGALIRETKTKRTHGWHDPNVNVASETNDLDALAELRAWLLSSSATEFQFA</sequence>
<evidence type="ECO:0000256" key="2">
    <source>
        <dbReference type="ARBA" id="ARBA00011534"/>
    </source>
</evidence>
<keyword evidence="11" id="KW-0808">Transferase</keyword>
<reference evidence="11 12" key="1">
    <citation type="submission" date="2016-07" db="EMBL/GenBank/DDBJ databases">
        <title>Pervasive Adenine N6-methylation of Active Genes in Fungi.</title>
        <authorList>
            <consortium name="DOE Joint Genome Institute"/>
            <person name="Mondo S.J."/>
            <person name="Dannebaum R.O."/>
            <person name="Kuo R.C."/>
            <person name="Labutti K."/>
            <person name="Haridas S."/>
            <person name="Kuo A."/>
            <person name="Salamov A."/>
            <person name="Ahrendt S.R."/>
            <person name="Lipzen A."/>
            <person name="Sullivan W."/>
            <person name="Andreopoulos W.B."/>
            <person name="Clum A."/>
            <person name="Lindquist E."/>
            <person name="Daum C."/>
            <person name="Ramamoorthy G.K."/>
            <person name="Gryganskyi A."/>
            <person name="Culley D."/>
            <person name="Magnuson J.K."/>
            <person name="James T.Y."/>
            <person name="O'Malley M.A."/>
            <person name="Stajich J.E."/>
            <person name="Spatafora J.W."/>
            <person name="Visel A."/>
            <person name="Grigoriev I.V."/>
        </authorList>
    </citation>
    <scope>NUCLEOTIDE SEQUENCE [LARGE SCALE GENOMIC DNA]</scope>
    <source>
        <strain evidence="11 12">CBS 129021</strain>
    </source>
</reference>
<dbReference type="STRING" id="1141098.A0A1Y2DBY6"/>
<evidence type="ECO:0000256" key="4">
    <source>
        <dbReference type="ARBA" id="ARBA00013948"/>
    </source>
</evidence>
<comment type="function">
    <text evidence="1">Component of the EKC/KEOPS complex that is required for the formation of a threonylcarbamoyl group on adenosine at position 37 (t(6)A37) in tRNAs that read codons beginning with adenine. The complex is probably involved in the transfer of the threonylcarbamoyl moiety of threonylcarbamoyl-AMP (TC-AMP) to the N6 group of A37. BUD32 has ATPase activity in the context of the EKC/KEOPS complex and likely plays a supporting role to the catalytic subunit KAE1. The EKC/KEOPS complex also promotes both telomere uncapping and telomere elongation. The complex is required for efficient recruitment of transcriptional coactivators.</text>
</comment>
<dbReference type="InterPro" id="IPR045133">
    <property type="entry name" value="IRE1/2-like"/>
</dbReference>
<organism evidence="11 12">
    <name type="scientific">Pseudomassariella vexata</name>
    <dbReference type="NCBI Taxonomy" id="1141098"/>
    <lineage>
        <taxon>Eukaryota</taxon>
        <taxon>Fungi</taxon>
        <taxon>Dikarya</taxon>
        <taxon>Ascomycota</taxon>
        <taxon>Pezizomycotina</taxon>
        <taxon>Sordariomycetes</taxon>
        <taxon>Xylariomycetidae</taxon>
        <taxon>Amphisphaeriales</taxon>
        <taxon>Pseudomassariaceae</taxon>
        <taxon>Pseudomassariella</taxon>
    </lineage>
</organism>
<dbReference type="Proteomes" id="UP000193689">
    <property type="component" value="Unassembled WGS sequence"/>
</dbReference>
<dbReference type="PANTHER" id="PTHR13954:SF6">
    <property type="entry name" value="NON-SPECIFIC SERINE_THREONINE PROTEIN KINASE"/>
    <property type="match status" value="1"/>
</dbReference>
<name>A0A1Y2DBY6_9PEZI</name>
<dbReference type="GeneID" id="63778758"/>
<dbReference type="GO" id="GO:0070059">
    <property type="term" value="P:intrinsic apoptotic signaling pathway in response to endoplasmic reticulum stress"/>
    <property type="evidence" value="ECO:0007669"/>
    <property type="project" value="TreeGrafter"/>
</dbReference>
<dbReference type="PROSITE" id="PS00109">
    <property type="entry name" value="PROTEIN_KINASE_TYR"/>
    <property type="match status" value="1"/>
</dbReference>
<comment type="subunit">
    <text evidence="2">Component of the EKC/KEOPS complex composed of at least BUD32, CGI121, GON7, KAE1 and PCC1; the whole complex dimerizes.</text>
</comment>
<dbReference type="EMBL" id="MCFJ01000022">
    <property type="protein sequence ID" value="ORY56654.1"/>
    <property type="molecule type" value="Genomic_DNA"/>
</dbReference>
<dbReference type="InterPro" id="IPR000719">
    <property type="entry name" value="Prot_kinase_dom"/>
</dbReference>
<dbReference type="GO" id="GO:1990604">
    <property type="term" value="C:IRE1-TRAF2-ASK1 complex"/>
    <property type="evidence" value="ECO:0007669"/>
    <property type="project" value="TreeGrafter"/>
</dbReference>
<evidence type="ECO:0000259" key="10">
    <source>
        <dbReference type="PROSITE" id="PS50011"/>
    </source>
</evidence>
<dbReference type="Pfam" id="PF00069">
    <property type="entry name" value="Pkinase"/>
    <property type="match status" value="1"/>
</dbReference>
<evidence type="ECO:0000256" key="3">
    <source>
        <dbReference type="ARBA" id="ARBA00012513"/>
    </source>
</evidence>
<feature type="domain" description="Protein kinase" evidence="10">
    <location>
        <begin position="1"/>
        <end position="222"/>
    </location>
</feature>
<dbReference type="AlphaFoldDB" id="A0A1Y2DBY6"/>
<dbReference type="GO" id="GO:0036498">
    <property type="term" value="P:IRE1-mediated unfolded protein response"/>
    <property type="evidence" value="ECO:0007669"/>
    <property type="project" value="TreeGrafter"/>
</dbReference>
<gene>
    <name evidence="11" type="ORF">BCR38DRAFT_461610</name>
</gene>
<dbReference type="GO" id="GO:0004674">
    <property type="term" value="F:protein serine/threonine kinase activity"/>
    <property type="evidence" value="ECO:0007669"/>
    <property type="project" value="UniProtKB-EC"/>
</dbReference>
<comment type="catalytic activity">
    <reaction evidence="8">
        <text>L-threonyl-[protein] + ATP = O-phospho-L-threonyl-[protein] + ADP + H(+)</text>
        <dbReference type="Rhea" id="RHEA:46608"/>
        <dbReference type="Rhea" id="RHEA-COMP:11060"/>
        <dbReference type="Rhea" id="RHEA-COMP:11605"/>
        <dbReference type="ChEBI" id="CHEBI:15378"/>
        <dbReference type="ChEBI" id="CHEBI:30013"/>
        <dbReference type="ChEBI" id="CHEBI:30616"/>
        <dbReference type="ChEBI" id="CHEBI:61977"/>
        <dbReference type="ChEBI" id="CHEBI:456216"/>
        <dbReference type="EC" id="2.7.11.1"/>
    </reaction>
</comment>
<comment type="caution">
    <text evidence="11">The sequence shown here is derived from an EMBL/GenBank/DDBJ whole genome shotgun (WGS) entry which is preliminary data.</text>
</comment>
<evidence type="ECO:0000256" key="1">
    <source>
        <dbReference type="ARBA" id="ARBA00003747"/>
    </source>
</evidence>
<dbReference type="EC" id="2.7.11.1" evidence="3"/>
<evidence type="ECO:0000256" key="9">
    <source>
        <dbReference type="ARBA" id="ARBA00048679"/>
    </source>
</evidence>
<evidence type="ECO:0000256" key="7">
    <source>
        <dbReference type="ARBA" id="ARBA00033194"/>
    </source>
</evidence>
<dbReference type="InParanoid" id="A0A1Y2DBY6"/>
<evidence type="ECO:0000313" key="12">
    <source>
        <dbReference type="Proteomes" id="UP000193689"/>
    </source>
</evidence>
<dbReference type="RefSeq" id="XP_040710233.1">
    <property type="nucleotide sequence ID" value="XM_040862546.1"/>
</dbReference>
<dbReference type="InterPro" id="IPR008266">
    <property type="entry name" value="Tyr_kinase_AS"/>
</dbReference>
<protein>
    <recommendedName>
        <fullName evidence="5">EKC/KEOPS complex subunit BUD32</fullName>
        <ecNumber evidence="3">2.7.11.1</ecNumber>
    </recommendedName>
    <alternativeName>
        <fullName evidence="6 7">Atypical Serine/threonine protein kinase BUD32</fullName>
    </alternativeName>
    <alternativeName>
        <fullName evidence="4">EKC/KEOPS complex subunit bud32</fullName>
    </alternativeName>
</protein>